<reference evidence="1 2" key="1">
    <citation type="journal article" date="1992" name="Lakartidningen">
        <title>[Penicillin V and not amoxicillin is the first choice preparation in acute otitis].</title>
        <authorList>
            <person name="Kamme C."/>
            <person name="Lundgren K."/>
            <person name="Prellner K."/>
        </authorList>
    </citation>
    <scope>NUCLEOTIDE SEQUENCE [LARGE SCALE GENOMIC DNA]</scope>
    <source>
        <strain evidence="1 2">PC5099IV</strain>
    </source>
</reference>
<evidence type="ECO:0000313" key="1">
    <source>
        <dbReference type="EMBL" id="TXJ31165.1"/>
    </source>
</evidence>
<dbReference type="Proteomes" id="UP000322659">
    <property type="component" value="Unassembled WGS sequence"/>
</dbReference>
<name>A0ABY3K7G4_9SPIR</name>
<evidence type="ECO:0000313" key="2">
    <source>
        <dbReference type="Proteomes" id="UP000322659"/>
    </source>
</evidence>
<dbReference type="EMBL" id="SAXZ01000014">
    <property type="protein sequence ID" value="TXJ31165.1"/>
    <property type="molecule type" value="Genomic_DNA"/>
</dbReference>
<evidence type="ECO:0008006" key="3">
    <source>
        <dbReference type="Google" id="ProtNLM"/>
    </source>
</evidence>
<keyword evidence="2" id="KW-1185">Reference proteome</keyword>
<comment type="caution">
    <text evidence="1">The sequence shown here is derived from an EMBL/GenBank/DDBJ whole genome shotgun (WGS) entry which is preliminary data.</text>
</comment>
<proteinExistence type="predicted"/>
<accession>A0ABY3K7G4</accession>
<organism evidence="1 2">
    <name type="scientific">Brachyspira aalborgi</name>
    <dbReference type="NCBI Taxonomy" id="29522"/>
    <lineage>
        <taxon>Bacteria</taxon>
        <taxon>Pseudomonadati</taxon>
        <taxon>Spirochaetota</taxon>
        <taxon>Spirochaetia</taxon>
        <taxon>Brachyspirales</taxon>
        <taxon>Brachyspiraceae</taxon>
        <taxon>Brachyspira</taxon>
    </lineage>
</organism>
<gene>
    <name evidence="1" type="ORF">EPJ71_10550</name>
</gene>
<sequence>MNDKNKKYQENLKTINKSLLQGDSITIEKKKKNAINIKYNNEIIYTIGGDKPIKYTYEYKLKLLRKLVEYIETEEYPTVPDFCRKHRIYKQRLYEFANEKSLNKDDLGKEPIGQYYSDCLKRMANNQEAFIEDNAVNNKVPLAFAIFKLKQLGWTDRQQIEHSATDDIIKMIEAKNKMIKEAIDNSDL</sequence>
<dbReference type="RefSeq" id="WP_147748680.1">
    <property type="nucleotide sequence ID" value="NZ_SAXZ01000014.1"/>
</dbReference>
<protein>
    <recommendedName>
        <fullName evidence="3">Terminase</fullName>
    </recommendedName>
</protein>